<dbReference type="Proteomes" id="UP000264702">
    <property type="component" value="Unassembled WGS sequence"/>
</dbReference>
<keyword evidence="1" id="KW-0732">Signal</keyword>
<comment type="caution">
    <text evidence="2">The sequence shown here is derived from an EMBL/GenBank/DDBJ whole genome shotgun (WGS) entry which is preliminary data.</text>
</comment>
<keyword evidence="2" id="KW-0121">Carboxypeptidase</keyword>
<dbReference type="AlphaFoldDB" id="A0A372IR11"/>
<evidence type="ECO:0000313" key="2">
    <source>
        <dbReference type="EMBL" id="RFU17211.1"/>
    </source>
</evidence>
<accession>A0A372IR11</accession>
<feature type="chain" id="PRO_5016877414" evidence="1">
    <location>
        <begin position="26"/>
        <end position="146"/>
    </location>
</feature>
<dbReference type="GO" id="GO:0004180">
    <property type="term" value="F:carboxypeptidase activity"/>
    <property type="evidence" value="ECO:0007669"/>
    <property type="project" value="UniProtKB-KW"/>
</dbReference>
<organism evidence="2 3">
    <name type="scientific">Paracidobacterium acidisoli</name>
    <dbReference type="NCBI Taxonomy" id="2303751"/>
    <lineage>
        <taxon>Bacteria</taxon>
        <taxon>Pseudomonadati</taxon>
        <taxon>Acidobacteriota</taxon>
        <taxon>Terriglobia</taxon>
        <taxon>Terriglobales</taxon>
        <taxon>Acidobacteriaceae</taxon>
        <taxon>Paracidobacterium</taxon>
    </lineage>
</organism>
<keyword evidence="2" id="KW-0378">Hydrolase</keyword>
<evidence type="ECO:0000256" key="1">
    <source>
        <dbReference type="SAM" id="SignalP"/>
    </source>
</evidence>
<sequence length="146" mass="15385">MDFQRLRQATCAALLFFAAAFSAFAQTARFSGQITDQQNAAIPGAQIQVVNEDSLVQVQTKTDATGSYTIPYLPAGHYRIEVKAPGFNTAVHGGISLNVGQAFLFNVQLTVGQSQSTVTVNAGSEVTQVNTENAEVGGTITGKEVS</sequence>
<feature type="non-terminal residue" evidence="2">
    <location>
        <position position="146"/>
    </location>
</feature>
<name>A0A372IR11_9BACT</name>
<keyword evidence="3" id="KW-1185">Reference proteome</keyword>
<dbReference type="InterPro" id="IPR008969">
    <property type="entry name" value="CarboxyPept-like_regulatory"/>
</dbReference>
<dbReference type="Pfam" id="PF13620">
    <property type="entry name" value="CarboxypepD_reg"/>
    <property type="match status" value="1"/>
</dbReference>
<reference evidence="2 3" key="1">
    <citation type="submission" date="2018-08" db="EMBL/GenBank/DDBJ databases">
        <title>Acidipila sp. 4G-K13, an acidobacterium isolated from forest soil.</title>
        <authorList>
            <person name="Gao Z.-H."/>
            <person name="Qiu L.-H."/>
        </authorList>
    </citation>
    <scope>NUCLEOTIDE SEQUENCE [LARGE SCALE GENOMIC DNA]</scope>
    <source>
        <strain evidence="2 3">4G-K13</strain>
    </source>
</reference>
<dbReference type="RefSeq" id="WP_147325026.1">
    <property type="nucleotide sequence ID" value="NZ_QVQT02000003.1"/>
</dbReference>
<keyword evidence="2" id="KW-0645">Protease</keyword>
<proteinExistence type="predicted"/>
<feature type="signal peptide" evidence="1">
    <location>
        <begin position="1"/>
        <end position="25"/>
    </location>
</feature>
<dbReference type="EMBL" id="QVQT01000003">
    <property type="protein sequence ID" value="RFU17211.1"/>
    <property type="molecule type" value="Genomic_DNA"/>
</dbReference>
<dbReference type="Gene3D" id="2.60.40.1120">
    <property type="entry name" value="Carboxypeptidase-like, regulatory domain"/>
    <property type="match status" value="1"/>
</dbReference>
<protein>
    <submittedName>
        <fullName evidence="2">Carboxypeptidase regulatory-like domain-containing protein</fullName>
    </submittedName>
</protein>
<evidence type="ECO:0000313" key="3">
    <source>
        <dbReference type="Proteomes" id="UP000264702"/>
    </source>
</evidence>
<gene>
    <name evidence="2" type="ORF">D0Y96_11060</name>
</gene>
<dbReference type="SUPFAM" id="SSF49464">
    <property type="entry name" value="Carboxypeptidase regulatory domain-like"/>
    <property type="match status" value="1"/>
</dbReference>